<name>A0A0B7K1C7_BIOOC</name>
<evidence type="ECO:0000313" key="1">
    <source>
        <dbReference type="EMBL" id="CEO50994.1"/>
    </source>
</evidence>
<protein>
    <submittedName>
        <fullName evidence="1">Uncharacterized protein</fullName>
    </submittedName>
</protein>
<dbReference type="EMBL" id="CDPU01000021">
    <property type="protein sequence ID" value="CEO50994.1"/>
    <property type="molecule type" value="Genomic_DNA"/>
</dbReference>
<sequence>METTFKKRDAGCILRSGRPSLIFGPQELIFFILKVEFSTDVRYFTNTHFSTLFNTITDQIHYASSTRPPPRPPFGWCRGKVPALRALTAAAVVFALSASALQNNVRQPDTNVASTDPTFAADSLATVASTSPTLSSPETHTISAANKVRSTALSLAEPDPRGAEILADVHQEIR</sequence>
<accession>A0A0B7K1C7</accession>
<organism evidence="1">
    <name type="scientific">Bionectria ochroleuca</name>
    <name type="common">Gliocladium roseum</name>
    <dbReference type="NCBI Taxonomy" id="29856"/>
    <lineage>
        <taxon>Eukaryota</taxon>
        <taxon>Fungi</taxon>
        <taxon>Dikarya</taxon>
        <taxon>Ascomycota</taxon>
        <taxon>Pezizomycotina</taxon>
        <taxon>Sordariomycetes</taxon>
        <taxon>Hypocreomycetidae</taxon>
        <taxon>Hypocreales</taxon>
        <taxon>Bionectriaceae</taxon>
        <taxon>Clonostachys</taxon>
    </lineage>
</organism>
<proteinExistence type="predicted"/>
<gene>
    <name evidence="1" type="ORF">BN869_000007052_1</name>
</gene>
<reference evidence="1" key="1">
    <citation type="submission" date="2015-01" db="EMBL/GenBank/DDBJ databases">
        <authorList>
            <person name="Durling Mikael"/>
        </authorList>
    </citation>
    <scope>NUCLEOTIDE SEQUENCE</scope>
</reference>
<dbReference type="AlphaFoldDB" id="A0A0B7K1C7"/>